<keyword evidence="13 14" id="KW-0472">Membrane</keyword>
<sequence>MEIPESQNSRDARIQQLWQKLDPQKKGELDLNGLRKGLSRIDHPLKNADDMLKDIVKAMDKNGDQVIQYEEFRTFVVNTERELLSLFESIDKDHNGKIDKDELKAAFKKAGLAVPNSKLNKFFSEVDQNNDVRLYIIFGMEVNIAIFPMWSLRCTLFIGTYDSTKFRSSGDIKTTSREGREKYRRTVLPTPSERFWSIWNLDLGAPRKALNHKLAAHFLLFLPTHTETPELKAVLSYYSSTITLNSEGDSNVSEETLEGLGRTRFSFIISALIGSLFEITATLPSKRSRPSPSPEDLGIATVQDAATGASIDGTMLDPNRARLAEATLESGLEALPQPNGTPSTNSTIKQQELSGLAQVLIARNKKSFLQEITPDPGYFLAGGIAGAISRTCTAPLDRLKVYLIANISTPAKETVNAVKKGNAATAAKHIGRPLVDATKELWKAGGMRSLFAGNGLNVVKVMPESAIKFGSYEATKRALAQLEGHGDPKKINPYSQFAAGGVGGMVSQMQCETVKGGLHGNALIIATAKKMYKQGGIRSAYRGLTMGLVGMFPYSAIDLGTFEYLKSSIAARKLRMGYSQTDSAPGSFATGCIGALSGSLGASVVYPINLLRTRLQAQGTVLHPPTYDGIWDVAQKTVKNEGVRGLFKGITPNLLKVVPAVSITYVVYEKSKHILQLEE</sequence>
<evidence type="ECO:0000256" key="3">
    <source>
        <dbReference type="ARBA" id="ARBA00006375"/>
    </source>
</evidence>
<dbReference type="InterPro" id="IPR018108">
    <property type="entry name" value="MCP_transmembrane"/>
</dbReference>
<evidence type="ECO:0000256" key="7">
    <source>
        <dbReference type="ARBA" id="ARBA00022723"/>
    </source>
</evidence>
<evidence type="ECO:0000256" key="5">
    <source>
        <dbReference type="ARBA" id="ARBA00022448"/>
    </source>
</evidence>
<dbReference type="InterPro" id="IPR002048">
    <property type="entry name" value="EF_hand_dom"/>
</dbReference>
<feature type="repeat" description="Solcar" evidence="14">
    <location>
        <begin position="373"/>
        <end position="478"/>
    </location>
</feature>
<evidence type="ECO:0000256" key="12">
    <source>
        <dbReference type="ARBA" id="ARBA00023128"/>
    </source>
</evidence>
<dbReference type="OrthoDB" id="270584at2759"/>
<organism evidence="16 17">
    <name type="scientific">Lachnellula subtilissima</name>
    <dbReference type="NCBI Taxonomy" id="602034"/>
    <lineage>
        <taxon>Eukaryota</taxon>
        <taxon>Fungi</taxon>
        <taxon>Dikarya</taxon>
        <taxon>Ascomycota</taxon>
        <taxon>Pezizomycotina</taxon>
        <taxon>Leotiomycetes</taxon>
        <taxon>Helotiales</taxon>
        <taxon>Lachnaceae</taxon>
        <taxon>Lachnellula</taxon>
    </lineage>
</organism>
<feature type="domain" description="EF-hand" evidence="15">
    <location>
        <begin position="47"/>
        <end position="76"/>
    </location>
</feature>
<dbReference type="Gene3D" id="1.10.238.10">
    <property type="entry name" value="EF-hand"/>
    <property type="match status" value="1"/>
</dbReference>
<gene>
    <name evidence="16" type="primary">SAL1</name>
    <name evidence="16" type="ORF">LSUB1_G001812</name>
</gene>
<keyword evidence="7" id="KW-0479">Metal-binding</keyword>
<dbReference type="PRINTS" id="PR00926">
    <property type="entry name" value="MITOCARRIER"/>
</dbReference>
<evidence type="ECO:0000256" key="2">
    <source>
        <dbReference type="ARBA" id="ARBA00004448"/>
    </source>
</evidence>
<feature type="repeat" description="Solcar" evidence="14">
    <location>
        <begin position="495"/>
        <end position="568"/>
    </location>
</feature>
<keyword evidence="8" id="KW-0677">Repeat</keyword>
<dbReference type="SUPFAM" id="SSF47473">
    <property type="entry name" value="EF-hand"/>
    <property type="match status" value="1"/>
</dbReference>
<dbReference type="GO" id="GO:0005509">
    <property type="term" value="F:calcium ion binding"/>
    <property type="evidence" value="ECO:0007669"/>
    <property type="project" value="InterPro"/>
</dbReference>
<dbReference type="GO" id="GO:0055085">
    <property type="term" value="P:transmembrane transport"/>
    <property type="evidence" value="ECO:0007669"/>
    <property type="project" value="InterPro"/>
</dbReference>
<dbReference type="CDD" id="cd00051">
    <property type="entry name" value="EFh"/>
    <property type="match status" value="1"/>
</dbReference>
<dbReference type="SUPFAM" id="SSF103506">
    <property type="entry name" value="Mitochondrial carrier"/>
    <property type="match status" value="1"/>
</dbReference>
<evidence type="ECO:0000256" key="4">
    <source>
        <dbReference type="ARBA" id="ARBA00021935"/>
    </source>
</evidence>
<dbReference type="InterPro" id="IPR023395">
    <property type="entry name" value="MCP_dom_sf"/>
</dbReference>
<dbReference type="SMART" id="SM00054">
    <property type="entry name" value="EFh"/>
    <property type="match status" value="3"/>
</dbReference>
<evidence type="ECO:0000256" key="11">
    <source>
        <dbReference type="ARBA" id="ARBA00022989"/>
    </source>
</evidence>
<dbReference type="PROSITE" id="PS00018">
    <property type="entry name" value="EF_HAND_1"/>
    <property type="match status" value="1"/>
</dbReference>
<keyword evidence="6 14" id="KW-0812">Transmembrane</keyword>
<comment type="caution">
    <text evidence="16">The sequence shown here is derived from an EMBL/GenBank/DDBJ whole genome shotgun (WGS) entry which is preliminary data.</text>
</comment>
<comment type="similarity">
    <text evidence="3">Belongs to the mitochondrial carrier (TC 2.A.29) family.</text>
</comment>
<dbReference type="AlphaFoldDB" id="A0A8H8UBL7"/>
<keyword evidence="10" id="KW-0106">Calcium</keyword>
<dbReference type="EMBL" id="QGMJ01000141">
    <property type="protein sequence ID" value="TVY41331.1"/>
    <property type="molecule type" value="Genomic_DNA"/>
</dbReference>
<evidence type="ECO:0000256" key="1">
    <source>
        <dbReference type="ARBA" id="ARBA00002238"/>
    </source>
</evidence>
<dbReference type="Pfam" id="PF13499">
    <property type="entry name" value="EF-hand_7"/>
    <property type="match status" value="2"/>
</dbReference>
<evidence type="ECO:0000313" key="16">
    <source>
        <dbReference type="EMBL" id="TVY41331.1"/>
    </source>
</evidence>
<dbReference type="Gene3D" id="1.50.40.10">
    <property type="entry name" value="Mitochondrial carrier domain"/>
    <property type="match status" value="1"/>
</dbReference>
<dbReference type="FunFam" id="1.50.40.10:FF:000016">
    <property type="entry name" value="Solute carrier family 25 member 23"/>
    <property type="match status" value="1"/>
</dbReference>
<dbReference type="InterPro" id="IPR018247">
    <property type="entry name" value="EF_Hand_1_Ca_BS"/>
</dbReference>
<comment type="function">
    <text evidence="1">Mitochondrial transporter that mediates uptake of thiamine pyrophosphate (ThPP) into mitochondria.</text>
</comment>
<dbReference type="InterPro" id="IPR002067">
    <property type="entry name" value="MCP"/>
</dbReference>
<evidence type="ECO:0000256" key="6">
    <source>
        <dbReference type="ARBA" id="ARBA00022692"/>
    </source>
</evidence>
<reference evidence="16 17" key="1">
    <citation type="submission" date="2018-05" db="EMBL/GenBank/DDBJ databases">
        <title>Genome sequencing and assembly of the regulated plant pathogen Lachnellula willkommii and related sister species for the development of diagnostic species identification markers.</title>
        <authorList>
            <person name="Giroux E."/>
            <person name="Bilodeau G."/>
        </authorList>
    </citation>
    <scope>NUCLEOTIDE SEQUENCE [LARGE SCALE GENOMIC DNA]</scope>
    <source>
        <strain evidence="16 17">CBS 197.66</strain>
    </source>
</reference>
<evidence type="ECO:0000259" key="15">
    <source>
        <dbReference type="PROSITE" id="PS50222"/>
    </source>
</evidence>
<evidence type="ECO:0000256" key="13">
    <source>
        <dbReference type="ARBA" id="ARBA00023136"/>
    </source>
</evidence>
<feature type="repeat" description="Solcar" evidence="14">
    <location>
        <begin position="585"/>
        <end position="674"/>
    </location>
</feature>
<feature type="domain" description="EF-hand" evidence="15">
    <location>
        <begin position="78"/>
        <end position="113"/>
    </location>
</feature>
<evidence type="ECO:0000256" key="10">
    <source>
        <dbReference type="ARBA" id="ARBA00022837"/>
    </source>
</evidence>
<name>A0A8H8UBL7_9HELO</name>
<accession>A0A8H8UBL7</accession>
<dbReference type="GO" id="GO:0005743">
    <property type="term" value="C:mitochondrial inner membrane"/>
    <property type="evidence" value="ECO:0007669"/>
    <property type="project" value="UniProtKB-SubCell"/>
</dbReference>
<dbReference type="Pfam" id="PF00153">
    <property type="entry name" value="Mito_carr"/>
    <property type="match status" value="3"/>
</dbReference>
<keyword evidence="11" id="KW-1133">Transmembrane helix</keyword>
<evidence type="ECO:0000256" key="14">
    <source>
        <dbReference type="PROSITE-ProRule" id="PRU00282"/>
    </source>
</evidence>
<dbReference type="InterPro" id="IPR011992">
    <property type="entry name" value="EF-hand-dom_pair"/>
</dbReference>
<dbReference type="PROSITE" id="PS50920">
    <property type="entry name" value="SOLCAR"/>
    <property type="match status" value="3"/>
</dbReference>
<proteinExistence type="inferred from homology"/>
<keyword evidence="9" id="KW-0999">Mitochondrion inner membrane</keyword>
<keyword evidence="12" id="KW-0496">Mitochondrion</keyword>
<keyword evidence="5" id="KW-0813">Transport</keyword>
<dbReference type="PROSITE" id="PS50222">
    <property type="entry name" value="EF_HAND_2"/>
    <property type="match status" value="2"/>
</dbReference>
<evidence type="ECO:0000256" key="9">
    <source>
        <dbReference type="ARBA" id="ARBA00022792"/>
    </source>
</evidence>
<evidence type="ECO:0000256" key="8">
    <source>
        <dbReference type="ARBA" id="ARBA00022737"/>
    </source>
</evidence>
<comment type="subcellular location">
    <subcellularLocation>
        <location evidence="2">Mitochondrion inner membrane</location>
        <topology evidence="2">Multi-pass membrane protein</topology>
    </subcellularLocation>
</comment>
<evidence type="ECO:0000313" key="17">
    <source>
        <dbReference type="Proteomes" id="UP000462212"/>
    </source>
</evidence>
<dbReference type="PANTHER" id="PTHR24089">
    <property type="entry name" value="SOLUTE CARRIER FAMILY 25"/>
    <property type="match status" value="1"/>
</dbReference>
<keyword evidence="17" id="KW-1185">Reference proteome</keyword>
<protein>
    <recommendedName>
        <fullName evidence="4">Mitochondrial thiamine pyrophosphate carrier 1</fullName>
    </recommendedName>
</protein>
<dbReference type="Proteomes" id="UP000462212">
    <property type="component" value="Unassembled WGS sequence"/>
</dbReference>